<dbReference type="Gene3D" id="3.30.420.270">
    <property type="match status" value="1"/>
</dbReference>
<feature type="transmembrane region" description="Helical" evidence="8">
    <location>
        <begin position="35"/>
        <end position="55"/>
    </location>
</feature>
<name>A0AAU8A337_9BURK</name>
<evidence type="ECO:0000256" key="4">
    <source>
        <dbReference type="ARBA" id="ARBA00022692"/>
    </source>
</evidence>
<dbReference type="AlphaFoldDB" id="A0AAU8A337"/>
<evidence type="ECO:0000256" key="7">
    <source>
        <dbReference type="RuleBase" id="RU003879"/>
    </source>
</evidence>
<evidence type="ECO:0000256" key="6">
    <source>
        <dbReference type="ARBA" id="ARBA00023136"/>
    </source>
</evidence>
<dbReference type="GO" id="GO:0005886">
    <property type="term" value="C:plasma membrane"/>
    <property type="evidence" value="ECO:0007669"/>
    <property type="project" value="UniProtKB-SubCell"/>
</dbReference>
<sequence>MSWLQNRSSENARAFGGRLNRSARSFSYAEPEINLIPFIDVLLVILIFLMISTTFTKFQEIAITLPSASGADTVESAREINVAVSSDGRFALNGRVMSRSQLAGALKQMGSGANEQNLRISIDADARAPHQAVMTVLELARDAGLPNVAFSSQAKK</sequence>
<gene>
    <name evidence="9" type="ORF">NKE59_01385</name>
</gene>
<evidence type="ECO:0000313" key="9">
    <source>
        <dbReference type="EMBL" id="XCC57970.1"/>
    </source>
</evidence>
<dbReference type="PANTHER" id="PTHR30558">
    <property type="entry name" value="EXBD MEMBRANE COMPONENT OF PMF-DRIVEN MACROMOLECULE IMPORT SYSTEM"/>
    <property type="match status" value="1"/>
</dbReference>
<keyword evidence="7" id="KW-0813">Transport</keyword>
<dbReference type="Pfam" id="PF02472">
    <property type="entry name" value="ExbD"/>
    <property type="match status" value="1"/>
</dbReference>
<dbReference type="GO" id="GO:0015031">
    <property type="term" value="P:protein transport"/>
    <property type="evidence" value="ECO:0007669"/>
    <property type="project" value="UniProtKB-KW"/>
</dbReference>
<dbReference type="InterPro" id="IPR003400">
    <property type="entry name" value="ExbD"/>
</dbReference>
<reference evidence="9" key="1">
    <citation type="submission" date="2022-06" db="EMBL/GenBank/DDBJ databases">
        <title>New Polynucleobacter species.</title>
        <authorList>
            <person name="Hahn M.W."/>
        </authorList>
    </citation>
    <scope>NUCLEOTIDE SEQUENCE</scope>
    <source>
        <strain evidence="9">UK-FUSCHL-C3</strain>
    </source>
</reference>
<proteinExistence type="inferred from homology"/>
<keyword evidence="6 8" id="KW-0472">Membrane</keyword>
<protein>
    <submittedName>
        <fullName evidence="9">Biopolymer transporter ExbD</fullName>
    </submittedName>
</protein>
<dbReference type="EMBL" id="CP099959">
    <property type="protein sequence ID" value="XCC57970.1"/>
    <property type="molecule type" value="Genomic_DNA"/>
</dbReference>
<evidence type="ECO:0000256" key="5">
    <source>
        <dbReference type="ARBA" id="ARBA00022989"/>
    </source>
</evidence>
<evidence type="ECO:0000256" key="3">
    <source>
        <dbReference type="ARBA" id="ARBA00022475"/>
    </source>
</evidence>
<dbReference type="GO" id="GO:0022857">
    <property type="term" value="F:transmembrane transporter activity"/>
    <property type="evidence" value="ECO:0007669"/>
    <property type="project" value="InterPro"/>
</dbReference>
<keyword evidence="7" id="KW-0653">Protein transport</keyword>
<accession>A0AAU8A337</accession>
<evidence type="ECO:0000256" key="2">
    <source>
        <dbReference type="ARBA" id="ARBA00005811"/>
    </source>
</evidence>
<organism evidence="9">
    <name type="scientific">Polynucleobacter sp. UK-FUSCHL-C3</name>
    <dbReference type="NCBI Taxonomy" id="2955208"/>
    <lineage>
        <taxon>Bacteria</taxon>
        <taxon>Pseudomonadati</taxon>
        <taxon>Pseudomonadota</taxon>
        <taxon>Betaproteobacteria</taxon>
        <taxon>Burkholderiales</taxon>
        <taxon>Burkholderiaceae</taxon>
        <taxon>Polynucleobacter</taxon>
    </lineage>
</organism>
<comment type="subcellular location">
    <subcellularLocation>
        <location evidence="1">Cell membrane</location>
        <topology evidence="1">Single-pass membrane protein</topology>
    </subcellularLocation>
    <subcellularLocation>
        <location evidence="7">Cell membrane</location>
        <topology evidence="7">Single-pass type II membrane protein</topology>
    </subcellularLocation>
</comment>
<keyword evidence="4 7" id="KW-0812">Transmembrane</keyword>
<dbReference type="PANTHER" id="PTHR30558:SF3">
    <property type="entry name" value="BIOPOLYMER TRANSPORT PROTEIN EXBD-RELATED"/>
    <property type="match status" value="1"/>
</dbReference>
<evidence type="ECO:0000256" key="8">
    <source>
        <dbReference type="SAM" id="Phobius"/>
    </source>
</evidence>
<evidence type="ECO:0000256" key="1">
    <source>
        <dbReference type="ARBA" id="ARBA00004162"/>
    </source>
</evidence>
<dbReference type="RefSeq" id="WP_353439104.1">
    <property type="nucleotide sequence ID" value="NZ_CP099959.1"/>
</dbReference>
<comment type="similarity">
    <text evidence="2 7">Belongs to the ExbD/TolR family.</text>
</comment>
<keyword evidence="5 8" id="KW-1133">Transmembrane helix</keyword>
<keyword evidence="3" id="KW-1003">Cell membrane</keyword>